<gene>
    <name evidence="1" type="ORF">PaMx25_19</name>
</gene>
<dbReference type="OrthoDB" id="16252at10239"/>
<proteinExistence type="predicted"/>
<reference evidence="1 2" key="1">
    <citation type="journal article" date="2012" name="Appl. Environ. Microbiol.">
        <title>High Diversity and Novel Species of Pseudomonas aeruginosa Bacteriophages.</title>
        <authorList>
            <person name="Sepulveda-Robles O."/>
            <person name="Kameyama L."/>
            <person name="Guarneros G."/>
        </authorList>
    </citation>
    <scope>NUCLEOTIDE SEQUENCE [LARGE SCALE GENOMIC DNA]</scope>
</reference>
<dbReference type="EMBL" id="JQ067084">
    <property type="protein sequence ID" value="ALH23811.1"/>
    <property type="molecule type" value="Genomic_DNA"/>
</dbReference>
<dbReference type="InterPro" id="IPR056919">
    <property type="entry name" value="Phage_TAC_18"/>
</dbReference>
<protein>
    <submittedName>
        <fullName evidence="1">Uncharacterized protein</fullName>
    </submittedName>
</protein>
<dbReference type="Proteomes" id="UP000006182">
    <property type="component" value="Segment"/>
</dbReference>
<accession>A0A0S0MVP4</accession>
<evidence type="ECO:0000313" key="2">
    <source>
        <dbReference type="Proteomes" id="UP000006182"/>
    </source>
</evidence>
<organism evidence="1 2">
    <name type="scientific">Pseudomonas phage PaMx25</name>
    <dbReference type="NCBI Taxonomy" id="1175654"/>
    <lineage>
        <taxon>Viruses</taxon>
        <taxon>Duplodnaviria</taxon>
        <taxon>Heunggongvirae</taxon>
        <taxon>Uroviricota</taxon>
        <taxon>Caudoviricetes</taxon>
        <taxon>Queuovirinae</taxon>
        <taxon>Nipunavirus</taxon>
        <taxon>Nipunavirus PaMx25</taxon>
    </lineage>
</organism>
<dbReference type="Pfam" id="PF23812">
    <property type="entry name" value="Phage_TAC_18"/>
    <property type="match status" value="1"/>
</dbReference>
<name>A0A0S0MVP4_9CAUD</name>
<keyword evidence="2" id="KW-1185">Reference proteome</keyword>
<sequence>MLLGLEMYHMAFLDLTTCRGTGYNTEGPISWLAIKEWADANDIEGEQREDLFYHIQALDKVYLDFKAKKLKSATQQTGAGK</sequence>
<evidence type="ECO:0000313" key="1">
    <source>
        <dbReference type="EMBL" id="ALH23811.1"/>
    </source>
</evidence>